<evidence type="ECO:0000313" key="2">
    <source>
        <dbReference type="EMBL" id="MBA4649037.1"/>
    </source>
</evidence>
<organism evidence="2">
    <name type="scientific">Opuntia streptacantha</name>
    <name type="common">Prickly pear cactus</name>
    <name type="synonym">Opuntia cardona</name>
    <dbReference type="NCBI Taxonomy" id="393608"/>
    <lineage>
        <taxon>Eukaryota</taxon>
        <taxon>Viridiplantae</taxon>
        <taxon>Streptophyta</taxon>
        <taxon>Embryophyta</taxon>
        <taxon>Tracheophyta</taxon>
        <taxon>Spermatophyta</taxon>
        <taxon>Magnoliopsida</taxon>
        <taxon>eudicotyledons</taxon>
        <taxon>Gunneridae</taxon>
        <taxon>Pentapetalae</taxon>
        <taxon>Caryophyllales</taxon>
        <taxon>Cactineae</taxon>
        <taxon>Cactaceae</taxon>
        <taxon>Opuntioideae</taxon>
        <taxon>Opuntia</taxon>
    </lineage>
</organism>
<proteinExistence type="predicted"/>
<dbReference type="EMBL" id="GISG01158092">
    <property type="protein sequence ID" value="MBA4649037.1"/>
    <property type="molecule type" value="Transcribed_RNA"/>
</dbReference>
<protein>
    <submittedName>
        <fullName evidence="2">Uncharacterized protein</fullName>
    </submittedName>
</protein>
<keyword evidence="1" id="KW-0472">Membrane</keyword>
<dbReference type="AlphaFoldDB" id="A0A7C8ZRN0"/>
<sequence>MASPSSALSFLIFKFSSFNFWRANGESDKNFIAKVMRIGTESSPGIIISIRLSDIKSSVNCPLWSFNRTSSTSFGSDPEILFALLVCIIFFTNLTISFFAFNER</sequence>
<evidence type="ECO:0000256" key="1">
    <source>
        <dbReference type="SAM" id="Phobius"/>
    </source>
</evidence>
<keyword evidence="1" id="KW-1133">Transmembrane helix</keyword>
<name>A0A7C8ZRN0_OPUST</name>
<feature type="transmembrane region" description="Helical" evidence="1">
    <location>
        <begin position="80"/>
        <end position="101"/>
    </location>
</feature>
<reference evidence="2" key="2">
    <citation type="submission" date="2020-07" db="EMBL/GenBank/DDBJ databases">
        <authorList>
            <person name="Vera ALvarez R."/>
            <person name="Arias-Moreno D.M."/>
            <person name="Jimenez-Jacinto V."/>
            <person name="Jimenez-Bremont J.F."/>
            <person name="Swaminathan K."/>
            <person name="Moose S.P."/>
            <person name="Guerrero-Gonzalez M.L."/>
            <person name="Marino-Ramirez L."/>
            <person name="Landsman D."/>
            <person name="Rodriguez-Kessler M."/>
            <person name="Delgado-Sanchez P."/>
        </authorList>
    </citation>
    <scope>NUCLEOTIDE SEQUENCE</scope>
    <source>
        <tissue evidence="2">Cladode</tissue>
    </source>
</reference>
<keyword evidence="1" id="KW-0812">Transmembrane</keyword>
<reference evidence="2" key="1">
    <citation type="journal article" date="2013" name="J. Plant Res.">
        <title>Effect of fungi and light on seed germination of three Opuntia species from semiarid lands of central Mexico.</title>
        <authorList>
            <person name="Delgado-Sanchez P."/>
            <person name="Jimenez-Bremont J.F."/>
            <person name="Guerrero-Gonzalez Mde L."/>
            <person name="Flores J."/>
        </authorList>
    </citation>
    <scope>NUCLEOTIDE SEQUENCE</scope>
    <source>
        <tissue evidence="2">Cladode</tissue>
    </source>
</reference>
<accession>A0A7C8ZRN0</accession>